<gene>
    <name evidence="1" type="primary">CG42659-RB</name>
</gene>
<protein>
    <submittedName>
        <fullName evidence="1">IP15980p</fullName>
    </submittedName>
</protein>
<feature type="non-terminal residue" evidence="1">
    <location>
        <position position="1"/>
    </location>
</feature>
<dbReference type="IntAct" id="F3YDN7">
    <property type="interactions" value="23"/>
</dbReference>
<dbReference type="VEuPathDB" id="VectorBase:FBgn0261531"/>
<dbReference type="EMBL" id="BT126398">
    <property type="protein sequence ID" value="AED98577.1"/>
    <property type="molecule type" value="mRNA"/>
</dbReference>
<proteinExistence type="evidence at transcript level"/>
<dbReference type="HOGENOM" id="CLU_3144369_0_0_1"/>
<reference evidence="1" key="1">
    <citation type="submission" date="2011-05" db="EMBL/GenBank/DDBJ databases">
        <authorList>
            <person name="Carlson J."/>
            <person name="Booth B."/>
            <person name="Frise E."/>
            <person name="Park S."/>
            <person name="Wan K."/>
            <person name="Yu C."/>
            <person name="Celniker S."/>
        </authorList>
    </citation>
    <scope>NUCLEOTIDE SEQUENCE</scope>
</reference>
<accession>F3YDN7</accession>
<name>F3YDN7_DROME</name>
<dbReference type="ExpressionAtlas" id="F3YDN7">
    <property type="expression patterns" value="baseline and differential"/>
</dbReference>
<dbReference type="OrthoDB" id="7800869at2759"/>
<sequence>WSNICLNFSFFSSISDFFRVLKMVYLSRPWTPAINPFYIGPYPRCAVCPCNFDIYKGYTPGGWHSRCYSSY</sequence>
<organism evidence="1">
    <name type="scientific">Drosophila melanogaster</name>
    <name type="common">Fruit fly</name>
    <dbReference type="NCBI Taxonomy" id="7227"/>
    <lineage>
        <taxon>Eukaryota</taxon>
        <taxon>Metazoa</taxon>
        <taxon>Ecdysozoa</taxon>
        <taxon>Arthropoda</taxon>
        <taxon>Hexapoda</taxon>
        <taxon>Insecta</taxon>
        <taxon>Pterygota</taxon>
        <taxon>Neoptera</taxon>
        <taxon>Endopterygota</taxon>
        <taxon>Diptera</taxon>
        <taxon>Brachycera</taxon>
        <taxon>Muscomorpha</taxon>
        <taxon>Ephydroidea</taxon>
        <taxon>Drosophilidae</taxon>
        <taxon>Drosophila</taxon>
        <taxon>Sophophora</taxon>
    </lineage>
</organism>
<evidence type="ECO:0000313" key="1">
    <source>
        <dbReference type="EMBL" id="AED98577.1"/>
    </source>
</evidence>
<dbReference type="AlphaFoldDB" id="F3YDN7"/>
<dbReference type="Bgee" id="FBgn0261531">
    <property type="expression patterns" value="Expressed in early-mid elongation-stage spermatid (Drosophila) in testis and 31 other cell types or tissues"/>
</dbReference>